<reference evidence="2" key="1">
    <citation type="submission" date="2020-01" db="EMBL/GenBank/DDBJ databases">
        <title>Patterns of diversity and host range of bacteriophage communities associated with bean-nodulatin bacteria.</title>
        <authorList>
            <person name="Vann Cauwenberghe J."/>
            <person name="Santamaria R.I."/>
            <person name="Bustos P."/>
            <person name="Juarez S."/>
            <person name="Gonzalez V."/>
        </authorList>
    </citation>
    <scope>NUCLEOTIDE SEQUENCE</scope>
</reference>
<sequence>MKALLVAFIGIVIGIAAVYGKDFGWLASIAIVMLSSTIAQLVWFTYHCLLDEDNRWIVYGQNEKI</sequence>
<proteinExistence type="predicted"/>
<keyword evidence="1" id="KW-0812">Transmembrane</keyword>
<gene>
    <name evidence="2" type="ORF">EVB55_147</name>
</gene>
<evidence type="ECO:0000313" key="3">
    <source>
        <dbReference type="Proteomes" id="UP000605518"/>
    </source>
</evidence>
<evidence type="ECO:0000313" key="2">
    <source>
        <dbReference type="EMBL" id="QIG68082.1"/>
    </source>
</evidence>
<organism evidence="2 3">
    <name type="scientific">Rhizobium phage RHph_Y68</name>
    <dbReference type="NCBI Taxonomy" id="2509787"/>
    <lineage>
        <taxon>Viruses</taxon>
        <taxon>Duplodnaviria</taxon>
        <taxon>Heunggongvirae</taxon>
        <taxon>Uroviricota</taxon>
        <taxon>Caudoviricetes</taxon>
        <taxon>Pootjesviridae</taxon>
        <taxon>Staniewskivirinae</taxon>
        <taxon>Trinifflemingvirus</taxon>
        <taxon>Trinifflemingvirus Y68</taxon>
    </lineage>
</organism>
<evidence type="ECO:0000256" key="1">
    <source>
        <dbReference type="SAM" id="Phobius"/>
    </source>
</evidence>
<feature type="transmembrane region" description="Helical" evidence="1">
    <location>
        <begin position="26"/>
        <end position="46"/>
    </location>
</feature>
<keyword evidence="1" id="KW-0472">Membrane</keyword>
<accession>A0A7S5QY49</accession>
<keyword evidence="3" id="KW-1185">Reference proteome</keyword>
<keyword evidence="1" id="KW-1133">Transmembrane helix</keyword>
<dbReference type="Proteomes" id="UP000605518">
    <property type="component" value="Segment"/>
</dbReference>
<protein>
    <submittedName>
        <fullName evidence="2">Uncharacterized protein</fullName>
    </submittedName>
</protein>
<dbReference type="EMBL" id="MN988486">
    <property type="protein sequence ID" value="QIG68082.1"/>
    <property type="molecule type" value="Genomic_DNA"/>
</dbReference>
<name>A0A7S5QY49_9CAUD</name>